<gene>
    <name evidence="4" type="ORF">BJ980_001150</name>
</gene>
<dbReference type="EMBL" id="JACCAA010000001">
    <property type="protein sequence ID" value="NYG58227.1"/>
    <property type="molecule type" value="Genomic_DNA"/>
</dbReference>
<evidence type="ECO:0000256" key="1">
    <source>
        <dbReference type="ARBA" id="ARBA00006865"/>
    </source>
</evidence>
<proteinExistence type="inferred from homology"/>
<reference evidence="4 5" key="1">
    <citation type="submission" date="2020-07" db="EMBL/GenBank/DDBJ databases">
        <title>Sequencing the genomes of 1000 actinobacteria strains.</title>
        <authorList>
            <person name="Klenk H.-P."/>
        </authorList>
    </citation>
    <scope>NUCLEOTIDE SEQUENCE [LARGE SCALE GENOMIC DNA]</scope>
    <source>
        <strain evidence="4 5">DSM 23819</strain>
    </source>
</reference>
<comment type="caution">
    <text evidence="4">The sequence shown here is derived from an EMBL/GenBank/DDBJ whole genome shotgun (WGS) entry which is preliminary data.</text>
</comment>
<accession>A0A7Y9UPG5</accession>
<dbReference type="PANTHER" id="PTHR10963">
    <property type="entry name" value="GLYCOSYL HYDROLASE-RELATED"/>
    <property type="match status" value="1"/>
</dbReference>
<evidence type="ECO:0000259" key="3">
    <source>
        <dbReference type="PROSITE" id="PS51762"/>
    </source>
</evidence>
<protein>
    <recommendedName>
        <fullName evidence="3">GH16 domain-containing protein</fullName>
    </recommendedName>
</protein>
<dbReference type="Proteomes" id="UP000540656">
    <property type="component" value="Unassembled WGS sequence"/>
</dbReference>
<dbReference type="SUPFAM" id="SSF49899">
    <property type="entry name" value="Concanavalin A-like lectins/glucanases"/>
    <property type="match status" value="1"/>
</dbReference>
<dbReference type="InterPro" id="IPR013320">
    <property type="entry name" value="ConA-like_dom_sf"/>
</dbReference>
<dbReference type="InterPro" id="IPR050546">
    <property type="entry name" value="Glycosyl_Hydrlase_16"/>
</dbReference>
<evidence type="ECO:0000313" key="5">
    <source>
        <dbReference type="Proteomes" id="UP000540656"/>
    </source>
</evidence>
<sequence length="387" mass="43196">MRSRYLVMALGSLFLGLPLLAAPGIVTSLATAPSAVAATSATPSISATRLDDGRVRLSGRTRVGRTDLNVQRYDASRRRYIHVRRITSSAYGWYKTTLPARTTTTAYRVRDLRQGRSSVARWVSPARDSCGIRPVKWNGTLYDCTWAEEFSGTALDATKWYVHGDESPNTGNPAGAAACYKPNNVSVKDGSLRLVARYATLLECPTLTGALKVLTAGQVSTFHKWSQRYGRFEARVRNTATTKKGLHEAFWLWPDAREVDVTKWPYSGEIDVSETYSSYYYLTIPFLHSRYDAYGNITSGPNQNTAHDCLANRGEWNTHRLEWGASKIRIYVNGKLCLEHSSGDPAFKEKYIVAFTQLLGSSGNNFNLLDPPPIPATYEVDYLHVWK</sequence>
<dbReference type="Pfam" id="PF00722">
    <property type="entry name" value="Glyco_hydro_16"/>
    <property type="match status" value="1"/>
</dbReference>
<dbReference type="PANTHER" id="PTHR10963:SF55">
    <property type="entry name" value="GLYCOSIDE HYDROLASE FAMILY 16 PROTEIN"/>
    <property type="match status" value="1"/>
</dbReference>
<dbReference type="AlphaFoldDB" id="A0A7Y9UPG5"/>
<dbReference type="CDD" id="cd08023">
    <property type="entry name" value="GH16_laminarinase_like"/>
    <property type="match status" value="1"/>
</dbReference>
<dbReference type="PROSITE" id="PS51762">
    <property type="entry name" value="GH16_2"/>
    <property type="match status" value="1"/>
</dbReference>
<dbReference type="Gene3D" id="2.60.120.200">
    <property type="match status" value="1"/>
</dbReference>
<keyword evidence="5" id="KW-1185">Reference proteome</keyword>
<comment type="similarity">
    <text evidence="1">Belongs to the glycosyl hydrolase 16 family.</text>
</comment>
<name>A0A7Y9UPG5_9ACTN</name>
<dbReference type="GO" id="GO:0005975">
    <property type="term" value="P:carbohydrate metabolic process"/>
    <property type="evidence" value="ECO:0007669"/>
    <property type="project" value="InterPro"/>
</dbReference>
<evidence type="ECO:0000256" key="2">
    <source>
        <dbReference type="SAM" id="SignalP"/>
    </source>
</evidence>
<evidence type="ECO:0000313" key="4">
    <source>
        <dbReference type="EMBL" id="NYG58227.1"/>
    </source>
</evidence>
<dbReference type="InterPro" id="IPR000757">
    <property type="entry name" value="Beta-glucanase-like"/>
</dbReference>
<organism evidence="4 5">
    <name type="scientific">Nocardioides daedukensis</name>
    <dbReference type="NCBI Taxonomy" id="634462"/>
    <lineage>
        <taxon>Bacteria</taxon>
        <taxon>Bacillati</taxon>
        <taxon>Actinomycetota</taxon>
        <taxon>Actinomycetes</taxon>
        <taxon>Propionibacteriales</taxon>
        <taxon>Nocardioidaceae</taxon>
        <taxon>Nocardioides</taxon>
    </lineage>
</organism>
<feature type="signal peptide" evidence="2">
    <location>
        <begin position="1"/>
        <end position="21"/>
    </location>
</feature>
<keyword evidence="2" id="KW-0732">Signal</keyword>
<dbReference type="RefSeq" id="WP_179501406.1">
    <property type="nucleotide sequence ID" value="NZ_JACCAA010000001.1"/>
</dbReference>
<dbReference type="GO" id="GO:0004553">
    <property type="term" value="F:hydrolase activity, hydrolyzing O-glycosyl compounds"/>
    <property type="evidence" value="ECO:0007669"/>
    <property type="project" value="InterPro"/>
</dbReference>
<feature type="chain" id="PRO_5038819828" description="GH16 domain-containing protein" evidence="2">
    <location>
        <begin position="22"/>
        <end position="387"/>
    </location>
</feature>
<feature type="domain" description="GH16" evidence="3">
    <location>
        <begin position="135"/>
        <end position="387"/>
    </location>
</feature>